<comment type="similarity">
    <text evidence="1">Belongs to the cytospin-A family.</text>
</comment>
<name>A0A4E0QXZ2_FASHE</name>
<evidence type="ECO:0000259" key="5">
    <source>
        <dbReference type="PROSITE" id="PS50021"/>
    </source>
</evidence>
<evidence type="ECO:0000256" key="1">
    <source>
        <dbReference type="ARBA" id="ARBA00009452"/>
    </source>
</evidence>
<dbReference type="FunFam" id="1.10.418.10:FF:000020">
    <property type="entry name" value="Cytospin-A isoform 1"/>
    <property type="match status" value="1"/>
</dbReference>
<feature type="coiled-coil region" evidence="3">
    <location>
        <begin position="148"/>
        <end position="189"/>
    </location>
</feature>
<dbReference type="Gene3D" id="1.10.418.10">
    <property type="entry name" value="Calponin-like domain"/>
    <property type="match status" value="1"/>
</dbReference>
<accession>A0A4E0QXZ2</accession>
<feature type="region of interest" description="Disordered" evidence="4">
    <location>
        <begin position="217"/>
        <end position="242"/>
    </location>
</feature>
<organism evidence="6 7">
    <name type="scientific">Fasciola hepatica</name>
    <name type="common">Liver fluke</name>
    <dbReference type="NCBI Taxonomy" id="6192"/>
    <lineage>
        <taxon>Eukaryota</taxon>
        <taxon>Metazoa</taxon>
        <taxon>Spiralia</taxon>
        <taxon>Lophotrochozoa</taxon>
        <taxon>Platyhelminthes</taxon>
        <taxon>Trematoda</taxon>
        <taxon>Digenea</taxon>
        <taxon>Plagiorchiida</taxon>
        <taxon>Echinostomata</taxon>
        <taxon>Echinostomatoidea</taxon>
        <taxon>Fasciolidae</taxon>
        <taxon>Fasciola</taxon>
    </lineage>
</organism>
<dbReference type="PANTHER" id="PTHR23167:SF69">
    <property type="entry name" value="FI18193P1"/>
    <property type="match status" value="1"/>
</dbReference>
<evidence type="ECO:0000313" key="6">
    <source>
        <dbReference type="EMBL" id="THD20165.1"/>
    </source>
</evidence>
<dbReference type="AlphaFoldDB" id="A0A4E0QXZ2"/>
<dbReference type="InterPro" id="IPR050540">
    <property type="entry name" value="F-actin_Monoox_Mical"/>
</dbReference>
<dbReference type="PROSITE" id="PS50021">
    <property type="entry name" value="CH"/>
    <property type="match status" value="1"/>
</dbReference>
<sequence>MNNKTSGNVSVVLSAQQPKAEVLLRAQTKSNDVFIRPVSQSSSRTQSVSFTADGNLKTSPSYQNLKCTSANKIQGNHSTVDSQNGKSAKRLKLHLSKRQHGSAANLPEVCSNTRGGTCSEPRFQSHLASFNSQSSHRISITETRKMEIEKLNFEIRRAKEELAKATQMADESRQEANHFKARLNELENGCSREDDQTNAYNPSQGEKATQIPLSAVRKPVSVTHSPPESLGTTTRLTPGGATTGLTGTVTVSSASSDFNDPVIFDFGNIDNTLDYTSHFRTGVISKIESNGRQATSTGVSVATLQGRLLQMEEANYTTNKELQATLQELWDLQRSVDEAHEEAHSLAFERAILLEALSTQTTKLDHCRFQIEQLKRLLLTDRRAQTAGSRENRFCEHYASIEQEKQVLLTQNNDLVQSSDSLARECRILTEKAAQLQDNFDAFEAEHACLKGAYDTVSGELKALKVKQNEDTGAEMFFPLDEPQDIYVNGHQATENRLVIAGQRCGPGRPIPITTGTTVRSLIQSIENQVKAVQHQKRGIATETPTTITPNSSPSGLHISHNNTSANGPVPSSTAANGAGNRVGLSQCPRMLSPTAYGDTTCGSNSAPARNKYSGPHSMLIHSTDSMIAGNRPSSPPRMVSSRKTLEVDVSPTGLNAPLLPTESDSAKTLPHAGQSERHPFRRYSSLTEADSEVRKASSGVAFCRPLETSNTTTSATNLKPNKSEPNGAAEAPFTSAVSSGFASALHTWQDPLQELARRTQAGSKRNALLRWCQPRVAGYPGVQVTNFSSLWNNGLALCALLHTYLPSQIPWKELVSANNSPVDKRHCFELAFSAAEGAGVPTTLQLHDMLNMERPDWNTVMSYITSIYRHFEVGSLSGHAPPSNMTHVVSGTVE</sequence>
<gene>
    <name evidence="6" type="ORF">D915_009188</name>
</gene>
<feature type="compositionally biased region" description="Polar residues" evidence="4">
    <location>
        <begin position="708"/>
        <end position="725"/>
    </location>
</feature>
<evidence type="ECO:0000313" key="7">
    <source>
        <dbReference type="Proteomes" id="UP000230066"/>
    </source>
</evidence>
<dbReference type="EMBL" id="JXXN02005038">
    <property type="protein sequence ID" value="THD20165.1"/>
    <property type="molecule type" value="Genomic_DNA"/>
</dbReference>
<feature type="region of interest" description="Disordered" evidence="4">
    <location>
        <begin position="190"/>
        <end position="209"/>
    </location>
</feature>
<evidence type="ECO:0000256" key="2">
    <source>
        <dbReference type="ARBA" id="ARBA00023054"/>
    </source>
</evidence>
<dbReference type="PANTHER" id="PTHR23167">
    <property type="entry name" value="CALPONIN HOMOLOGY DOMAIN-CONTAINING PROTEIN DDB_G0272472-RELATED"/>
    <property type="match status" value="1"/>
</dbReference>
<feature type="region of interest" description="Disordered" evidence="4">
    <location>
        <begin position="536"/>
        <end position="582"/>
    </location>
</feature>
<reference evidence="6" key="1">
    <citation type="submission" date="2019-03" db="EMBL/GenBank/DDBJ databases">
        <title>Improved annotation for the trematode Fasciola hepatica.</title>
        <authorList>
            <person name="Choi Y.-J."/>
            <person name="Martin J."/>
            <person name="Mitreva M."/>
        </authorList>
    </citation>
    <scope>NUCLEOTIDE SEQUENCE [LARGE SCALE GENOMIC DNA]</scope>
</reference>
<dbReference type="Proteomes" id="UP000230066">
    <property type="component" value="Unassembled WGS sequence"/>
</dbReference>
<keyword evidence="7" id="KW-1185">Reference proteome</keyword>
<proteinExistence type="inferred from homology"/>
<feature type="domain" description="Calponin-homology (CH)" evidence="5">
    <location>
        <begin position="763"/>
        <end position="873"/>
    </location>
</feature>
<feature type="compositionally biased region" description="Low complexity" evidence="4">
    <location>
        <begin position="542"/>
        <end position="555"/>
    </location>
</feature>
<feature type="region of interest" description="Disordered" evidence="4">
    <location>
        <begin position="652"/>
        <end position="680"/>
    </location>
</feature>
<feature type="compositionally biased region" description="Polar residues" evidence="4">
    <location>
        <begin position="197"/>
        <end position="207"/>
    </location>
</feature>
<feature type="compositionally biased region" description="Polar residues" evidence="4">
    <location>
        <begin position="560"/>
        <end position="576"/>
    </location>
</feature>
<keyword evidence="2 3" id="KW-0175">Coiled coil</keyword>
<dbReference type="SMART" id="SM00033">
    <property type="entry name" value="CH"/>
    <property type="match status" value="1"/>
</dbReference>
<dbReference type="Pfam" id="PF00307">
    <property type="entry name" value="CH"/>
    <property type="match status" value="1"/>
</dbReference>
<dbReference type="InterPro" id="IPR036872">
    <property type="entry name" value="CH_dom_sf"/>
</dbReference>
<dbReference type="SUPFAM" id="SSF47576">
    <property type="entry name" value="Calponin-homology domain, CH-domain"/>
    <property type="match status" value="1"/>
</dbReference>
<evidence type="ECO:0000256" key="4">
    <source>
        <dbReference type="SAM" id="MobiDB-lite"/>
    </source>
</evidence>
<feature type="region of interest" description="Disordered" evidence="4">
    <location>
        <begin position="708"/>
        <end position="732"/>
    </location>
</feature>
<feature type="coiled-coil region" evidence="3">
    <location>
        <begin position="419"/>
        <end position="446"/>
    </location>
</feature>
<dbReference type="InterPro" id="IPR001715">
    <property type="entry name" value="CH_dom"/>
</dbReference>
<protein>
    <submittedName>
        <fullName evidence="6">Cytospin-A</fullName>
    </submittedName>
</protein>
<evidence type="ECO:0000256" key="3">
    <source>
        <dbReference type="SAM" id="Coils"/>
    </source>
</evidence>
<comment type="caution">
    <text evidence="6">The sequence shown here is derived from an EMBL/GenBank/DDBJ whole genome shotgun (WGS) entry which is preliminary data.</text>
</comment>
<feature type="compositionally biased region" description="Low complexity" evidence="4">
    <location>
        <begin position="229"/>
        <end position="242"/>
    </location>
</feature>